<protein>
    <submittedName>
        <fullName evidence="3">8-oxoguanine deaminase</fullName>
        <ecNumber evidence="3">3.5.4.32</ecNumber>
    </submittedName>
</protein>
<dbReference type="CDD" id="cd01298">
    <property type="entry name" value="ATZ_TRZ_like"/>
    <property type="match status" value="1"/>
</dbReference>
<dbReference type="PANTHER" id="PTHR43794">
    <property type="entry name" value="AMINOHYDROLASE SSNA-RELATED"/>
    <property type="match status" value="1"/>
</dbReference>
<dbReference type="SUPFAM" id="SSF51556">
    <property type="entry name" value="Metallo-dependent hydrolases"/>
    <property type="match status" value="1"/>
</dbReference>
<dbReference type="Gene3D" id="3.20.20.140">
    <property type="entry name" value="Metal-dependent hydrolases"/>
    <property type="match status" value="1"/>
</dbReference>
<dbReference type="Proteomes" id="UP001596203">
    <property type="component" value="Unassembled WGS sequence"/>
</dbReference>
<evidence type="ECO:0000259" key="2">
    <source>
        <dbReference type="Pfam" id="PF01979"/>
    </source>
</evidence>
<dbReference type="InterPro" id="IPR050287">
    <property type="entry name" value="MTA/SAH_deaminase"/>
</dbReference>
<comment type="caution">
    <text evidence="3">The sequence shown here is derived from an EMBL/GenBank/DDBJ whole genome shotgun (WGS) entry which is preliminary data.</text>
</comment>
<dbReference type="PANTHER" id="PTHR43794:SF11">
    <property type="entry name" value="AMIDOHYDROLASE-RELATED DOMAIN-CONTAINING PROTEIN"/>
    <property type="match status" value="1"/>
</dbReference>
<dbReference type="NCBIfam" id="NF006055">
    <property type="entry name" value="PRK08203.1"/>
    <property type="match status" value="1"/>
</dbReference>
<dbReference type="GO" id="GO:0102127">
    <property type="term" value="F:8-oxoguanine deaminase activity"/>
    <property type="evidence" value="ECO:0007669"/>
    <property type="project" value="UniProtKB-EC"/>
</dbReference>
<dbReference type="InterPro" id="IPR006680">
    <property type="entry name" value="Amidohydro-rel"/>
</dbReference>
<gene>
    <name evidence="3" type="ORF">ACFP2T_43800</name>
</gene>
<dbReference type="EMBL" id="JBHSPR010000085">
    <property type="protein sequence ID" value="MFC6023064.1"/>
    <property type="molecule type" value="Genomic_DNA"/>
</dbReference>
<name>A0ABW1KQ12_9ACTN</name>
<dbReference type="InterPro" id="IPR032466">
    <property type="entry name" value="Metal_Hydrolase"/>
</dbReference>
<dbReference type="Gene3D" id="2.30.40.10">
    <property type="entry name" value="Urease, subunit C, domain 1"/>
    <property type="match status" value="1"/>
</dbReference>
<evidence type="ECO:0000256" key="1">
    <source>
        <dbReference type="ARBA" id="ARBA00022801"/>
    </source>
</evidence>
<dbReference type="SUPFAM" id="SSF51338">
    <property type="entry name" value="Composite domain of metallo-dependent hydrolases"/>
    <property type="match status" value="1"/>
</dbReference>
<feature type="domain" description="Amidohydrolase-related" evidence="2">
    <location>
        <begin position="56"/>
        <end position="392"/>
    </location>
</feature>
<dbReference type="RefSeq" id="WP_377433026.1">
    <property type="nucleotide sequence ID" value="NZ_JBHSPR010000085.1"/>
</dbReference>
<dbReference type="EC" id="3.5.4.32" evidence="3"/>
<organism evidence="3 4">
    <name type="scientific">Plantactinospora solaniradicis</name>
    <dbReference type="NCBI Taxonomy" id="1723736"/>
    <lineage>
        <taxon>Bacteria</taxon>
        <taxon>Bacillati</taxon>
        <taxon>Actinomycetota</taxon>
        <taxon>Actinomycetes</taxon>
        <taxon>Micromonosporales</taxon>
        <taxon>Micromonosporaceae</taxon>
        <taxon>Plantactinospora</taxon>
    </lineage>
</organism>
<accession>A0ABW1KQ12</accession>
<reference evidence="4" key="1">
    <citation type="journal article" date="2019" name="Int. J. Syst. Evol. Microbiol.">
        <title>The Global Catalogue of Microorganisms (GCM) 10K type strain sequencing project: providing services to taxonomists for standard genome sequencing and annotation.</title>
        <authorList>
            <consortium name="The Broad Institute Genomics Platform"/>
            <consortium name="The Broad Institute Genome Sequencing Center for Infectious Disease"/>
            <person name="Wu L."/>
            <person name="Ma J."/>
        </authorList>
    </citation>
    <scope>NUCLEOTIDE SEQUENCE [LARGE SCALE GENOMIC DNA]</scope>
    <source>
        <strain evidence="4">ZS-35-S2</strain>
    </source>
</reference>
<evidence type="ECO:0000313" key="3">
    <source>
        <dbReference type="EMBL" id="MFC6023064.1"/>
    </source>
</evidence>
<sequence>MIIIENCAVATVDPDGTEYSDGHLVLDEGRIVAVGPGHAGRYHRSVRRIDGTGCLATPGLVNTHHHLYQWATRGMAQQEELFGWLKALYPIWAGLDAEVVSATTAAGLGWLALSGCTTSTDHHYVHPAGAGDLMAAQVEAAREVGLRFHPCRGSMDLGVSSGGLPPDGIVEETDAALAATEEAIDRFHDPADDAMLRVAVAPCSPFSVTGKLMAEAATLARRRGVRLHTHLAETVDEEAYCREAHGCTPIEYAERLGWLGPDVWLAHAVHLDDRGLDALARTGTAVAHCPSSNARLGAGVARVRELLDRGVPVGLGVDGPASQEAGQLGAELRQALYAARQRGGPGALTAREALALGTIGGARCLGRADALGSLEVGKLADVAVWRLDGLGHAGIDDPVAALVFGPVAPLELLLVGGEPVVVDGELRTVDERELVRRTRRAHRALGRRGRR</sequence>
<keyword evidence="1 3" id="KW-0378">Hydrolase</keyword>
<dbReference type="InterPro" id="IPR011059">
    <property type="entry name" value="Metal-dep_hydrolase_composite"/>
</dbReference>
<proteinExistence type="predicted"/>
<keyword evidence="4" id="KW-1185">Reference proteome</keyword>
<evidence type="ECO:0000313" key="4">
    <source>
        <dbReference type="Proteomes" id="UP001596203"/>
    </source>
</evidence>
<dbReference type="Pfam" id="PF01979">
    <property type="entry name" value="Amidohydro_1"/>
    <property type="match status" value="1"/>
</dbReference>